<evidence type="ECO:0000256" key="7">
    <source>
        <dbReference type="ARBA" id="ARBA00022670"/>
    </source>
</evidence>
<evidence type="ECO:0000256" key="2">
    <source>
        <dbReference type="ARBA" id="ARBA00007090"/>
    </source>
</evidence>
<keyword evidence="13" id="KW-0573">Peptidoglycan synthesis</keyword>
<keyword evidence="17" id="KW-0961">Cell wall biogenesis/degradation</keyword>
<evidence type="ECO:0000256" key="21">
    <source>
        <dbReference type="SAM" id="Phobius"/>
    </source>
</evidence>
<evidence type="ECO:0000256" key="18">
    <source>
        <dbReference type="ARBA" id="ARBA00034000"/>
    </source>
</evidence>
<evidence type="ECO:0000313" key="25">
    <source>
        <dbReference type="Proteomes" id="UP000279194"/>
    </source>
</evidence>
<keyword evidence="25" id="KW-1185">Reference proteome</keyword>
<dbReference type="InterPro" id="IPR023346">
    <property type="entry name" value="Lysozyme-like_dom_sf"/>
</dbReference>
<dbReference type="GO" id="GO:0071555">
    <property type="term" value="P:cell wall organization"/>
    <property type="evidence" value="ECO:0007669"/>
    <property type="project" value="UniProtKB-KW"/>
</dbReference>
<organism evidence="24 25">
    <name type="scientific">Streptococcus hillyeri</name>
    <dbReference type="NCBI Taxonomy" id="2282420"/>
    <lineage>
        <taxon>Bacteria</taxon>
        <taxon>Bacillati</taxon>
        <taxon>Bacillota</taxon>
        <taxon>Bacilli</taxon>
        <taxon>Lactobacillales</taxon>
        <taxon>Streptococcaceae</taxon>
        <taxon>Streptococcus</taxon>
    </lineage>
</organism>
<keyword evidence="8" id="KW-0328">Glycosyltransferase</keyword>
<comment type="similarity">
    <text evidence="3">In the N-terminal section; belongs to the glycosyltransferase 51 family.</text>
</comment>
<dbReference type="NCBIfam" id="NF038276">
    <property type="entry name" value="strep_PBP2A"/>
    <property type="match status" value="1"/>
</dbReference>
<feature type="domain" description="Penicillin-binding protein transpeptidase" evidence="22">
    <location>
        <begin position="418"/>
        <end position="681"/>
    </location>
</feature>
<feature type="compositionally biased region" description="Acidic residues" evidence="20">
    <location>
        <begin position="30"/>
        <end position="44"/>
    </location>
</feature>
<keyword evidence="10 21" id="KW-0812">Transmembrane</keyword>
<feature type="region of interest" description="Disordered" evidence="20">
    <location>
        <begin position="22"/>
        <end position="73"/>
    </location>
</feature>
<dbReference type="RefSeq" id="WP_121835509.1">
    <property type="nucleotide sequence ID" value="NZ_CP163513.1"/>
</dbReference>
<dbReference type="Gene3D" id="1.10.3810.10">
    <property type="entry name" value="Biosynthetic peptidoglycan transglycosylase-like"/>
    <property type="match status" value="1"/>
</dbReference>
<dbReference type="NCBIfam" id="TIGR02074">
    <property type="entry name" value="PBP_1a_fam"/>
    <property type="match status" value="1"/>
</dbReference>
<keyword evidence="5" id="KW-0964">Secreted</keyword>
<dbReference type="Gene3D" id="6.20.370.110">
    <property type="match status" value="1"/>
</dbReference>
<keyword evidence="15 21" id="KW-0472">Membrane</keyword>
<keyword evidence="14 21" id="KW-1133">Transmembrane helix</keyword>
<evidence type="ECO:0000256" key="1">
    <source>
        <dbReference type="ARBA" id="ARBA00004613"/>
    </source>
</evidence>
<comment type="caution">
    <text evidence="24">The sequence shown here is derived from an EMBL/GenBank/DDBJ whole genome shotgun (WGS) entry which is preliminary data.</text>
</comment>
<evidence type="ECO:0000256" key="3">
    <source>
        <dbReference type="ARBA" id="ARBA00007739"/>
    </source>
</evidence>
<comment type="subcellular location">
    <subcellularLocation>
        <location evidence="1">Secreted</location>
    </subcellularLocation>
</comment>
<dbReference type="Gene3D" id="3.40.710.10">
    <property type="entry name" value="DD-peptidase/beta-lactamase superfamily"/>
    <property type="match status" value="1"/>
</dbReference>
<dbReference type="Pfam" id="PF00912">
    <property type="entry name" value="Transgly"/>
    <property type="match status" value="1"/>
</dbReference>
<dbReference type="AlphaFoldDB" id="A0A3L9DTC4"/>
<dbReference type="GO" id="GO:0030288">
    <property type="term" value="C:outer membrane-bounded periplasmic space"/>
    <property type="evidence" value="ECO:0007669"/>
    <property type="project" value="TreeGrafter"/>
</dbReference>
<dbReference type="InterPro" id="IPR012338">
    <property type="entry name" value="Beta-lactam/transpept-like"/>
</dbReference>
<evidence type="ECO:0000256" key="5">
    <source>
        <dbReference type="ARBA" id="ARBA00022525"/>
    </source>
</evidence>
<dbReference type="GO" id="GO:0009002">
    <property type="term" value="F:serine-type D-Ala-D-Ala carboxypeptidase activity"/>
    <property type="evidence" value="ECO:0007669"/>
    <property type="project" value="UniProtKB-EC"/>
</dbReference>
<keyword evidence="12" id="KW-0133">Cell shape</keyword>
<evidence type="ECO:0000256" key="15">
    <source>
        <dbReference type="ARBA" id="ARBA00023136"/>
    </source>
</evidence>
<dbReference type="GO" id="GO:0008955">
    <property type="term" value="F:peptidoglycan glycosyltransferase activity"/>
    <property type="evidence" value="ECO:0007669"/>
    <property type="project" value="UniProtKB-EC"/>
</dbReference>
<dbReference type="SUPFAM" id="SSF56601">
    <property type="entry name" value="beta-lactamase/transpeptidase-like"/>
    <property type="match status" value="1"/>
</dbReference>
<dbReference type="OrthoDB" id="9766909at2"/>
<keyword evidence="16" id="KW-0511">Multifunctional enzyme</keyword>
<dbReference type="GO" id="GO:0006508">
    <property type="term" value="P:proteolysis"/>
    <property type="evidence" value="ECO:0007669"/>
    <property type="project" value="UniProtKB-KW"/>
</dbReference>
<evidence type="ECO:0000256" key="13">
    <source>
        <dbReference type="ARBA" id="ARBA00022984"/>
    </source>
</evidence>
<dbReference type="InterPro" id="IPR050396">
    <property type="entry name" value="Glycosyltr_51/Transpeptidase"/>
</dbReference>
<keyword evidence="9" id="KW-0808">Transferase</keyword>
<dbReference type="EMBL" id="RCVM01000009">
    <property type="protein sequence ID" value="RLY03263.1"/>
    <property type="molecule type" value="Genomic_DNA"/>
</dbReference>
<evidence type="ECO:0000313" key="24">
    <source>
        <dbReference type="EMBL" id="RLY03263.1"/>
    </source>
</evidence>
<comment type="similarity">
    <text evidence="2">In the C-terminal section; belongs to the transpeptidase family.</text>
</comment>
<evidence type="ECO:0000256" key="10">
    <source>
        <dbReference type="ARBA" id="ARBA00022692"/>
    </source>
</evidence>
<dbReference type="GO" id="GO:0008658">
    <property type="term" value="F:penicillin binding"/>
    <property type="evidence" value="ECO:0007669"/>
    <property type="project" value="InterPro"/>
</dbReference>
<dbReference type="InterPro" id="IPR001264">
    <property type="entry name" value="Glyco_trans_51"/>
</dbReference>
<dbReference type="SUPFAM" id="SSF53955">
    <property type="entry name" value="Lysozyme-like"/>
    <property type="match status" value="1"/>
</dbReference>
<keyword evidence="6" id="KW-0121">Carboxypeptidase</keyword>
<gene>
    <name evidence="24" type="ORF">EAF07_05665</name>
</gene>
<evidence type="ECO:0000256" key="16">
    <source>
        <dbReference type="ARBA" id="ARBA00023268"/>
    </source>
</evidence>
<evidence type="ECO:0000256" key="12">
    <source>
        <dbReference type="ARBA" id="ARBA00022960"/>
    </source>
</evidence>
<dbReference type="PANTHER" id="PTHR32282:SF32">
    <property type="entry name" value="PENICILLIN-BINDING PROTEIN 2A"/>
    <property type="match status" value="1"/>
</dbReference>
<evidence type="ECO:0000256" key="20">
    <source>
        <dbReference type="SAM" id="MobiDB-lite"/>
    </source>
</evidence>
<evidence type="ECO:0000256" key="17">
    <source>
        <dbReference type="ARBA" id="ARBA00023316"/>
    </source>
</evidence>
<evidence type="ECO:0000259" key="23">
    <source>
        <dbReference type="Pfam" id="PF00912"/>
    </source>
</evidence>
<keyword evidence="7" id="KW-0645">Protease</keyword>
<comment type="catalytic activity">
    <reaction evidence="18">
        <text>Preferential cleavage: (Ac)2-L-Lys-D-Ala-|-D-Ala. Also transpeptidation of peptidyl-alanyl moieties that are N-acyl substituents of D-alanine.</text>
        <dbReference type="EC" id="3.4.16.4"/>
    </reaction>
</comment>
<sequence length="775" mass="85822">MTFLELLKKKFLPSQYQKEKAELQRQQDAVDMDMATDEEVDQNDVDIAQPELAETEEPVSRYKRSRNHQQKEVRKPEFLKQADRLKLAPQNPLRQFWRRYHLGKIVLITMAGFVLLVSGYLFYLAKTAKVSDLQEALKATTVIYDRNEEYAGSLTGQKGTYVELDAISDDLENAVLATEDRTFYENKGINFKRTILAVLTLGKSGGGSTITQQLAKNAYLTQDQTVKRKAREFFLALELTKKYSKQEILTMYLNNAYFGNGVWGVEDASQKYFGTSAANLSLDEAATLAGMLKGPEIYNPYYSIEQATNRRDTVLQGMVEAGYLSQETADSAMTVGMGNRLADTYSGKMDDYKYPSYFDAVISEAIETYGLSEKDILNNGYKIYTELDQNYQTGMQATLDNDNYIFVAADGQTTQAASVALDPKTGGVRGLVGRSNSSENAAFRSFNYATQGRRSPASAIKPLLVYAPAIASGWSIDELLPNTRRDFNGYAPSNYGGIETEDLPMYQALANSYNIPAVYTLDQIDVKKSFSYGKKFGFNMSDVPEELGVALGSSMAVSPLQMAQAYATFANDGVMNKAHLITRIETASGEKVKAYTPSAQRVVSKSVADKMTSMMLGTFTNGTATSANVYGYTMAGKTGTNEASFNPDVVSDQWVIGYTPDVVISQWIGYDKTDEGHYIVDPYGNSSALFSAVASTVLPYTQGTDFSVTNAYFANGIEAVYDASAQDIQEESRSIIDDLRDSATKAKEDLEKALQDSSIQENAENIWNSIVDYFR</sequence>
<dbReference type="Proteomes" id="UP000279194">
    <property type="component" value="Unassembled WGS sequence"/>
</dbReference>
<protein>
    <submittedName>
        <fullName evidence="24">Penicillin-binding protein</fullName>
    </submittedName>
</protein>
<evidence type="ECO:0000256" key="9">
    <source>
        <dbReference type="ARBA" id="ARBA00022679"/>
    </source>
</evidence>
<name>A0A3L9DTC4_9STRE</name>
<evidence type="ECO:0000256" key="11">
    <source>
        <dbReference type="ARBA" id="ARBA00022801"/>
    </source>
</evidence>
<evidence type="ECO:0000256" key="6">
    <source>
        <dbReference type="ARBA" id="ARBA00022645"/>
    </source>
</evidence>
<evidence type="ECO:0000256" key="4">
    <source>
        <dbReference type="ARBA" id="ARBA00022475"/>
    </source>
</evidence>
<dbReference type="InterPro" id="IPR001460">
    <property type="entry name" value="PCN-bd_Tpept"/>
</dbReference>
<dbReference type="InterPro" id="IPR053473">
    <property type="entry name" value="Cell_Wall_Biosynth_Protein"/>
</dbReference>
<keyword evidence="11" id="KW-0378">Hydrolase</keyword>
<evidence type="ECO:0000256" key="19">
    <source>
        <dbReference type="ARBA" id="ARBA00049902"/>
    </source>
</evidence>
<accession>A0A3L9DTC4</accession>
<comment type="catalytic activity">
    <reaction evidence="19">
        <text>[GlcNAc-(1-&gt;4)-Mur2Ac(oyl-L-Ala-gamma-D-Glu-L-Lys-D-Ala-D-Ala)](n)-di-trans,octa-cis-undecaprenyl diphosphate + beta-D-GlcNAc-(1-&gt;4)-Mur2Ac(oyl-L-Ala-gamma-D-Glu-L-Lys-D-Ala-D-Ala)-di-trans,octa-cis-undecaprenyl diphosphate = [GlcNAc-(1-&gt;4)-Mur2Ac(oyl-L-Ala-gamma-D-Glu-L-Lys-D-Ala-D-Ala)](n+1)-di-trans,octa-cis-undecaprenyl diphosphate + di-trans,octa-cis-undecaprenyl diphosphate + H(+)</text>
        <dbReference type="Rhea" id="RHEA:23708"/>
        <dbReference type="Rhea" id="RHEA-COMP:9602"/>
        <dbReference type="Rhea" id="RHEA-COMP:9603"/>
        <dbReference type="ChEBI" id="CHEBI:15378"/>
        <dbReference type="ChEBI" id="CHEBI:58405"/>
        <dbReference type="ChEBI" id="CHEBI:60033"/>
        <dbReference type="ChEBI" id="CHEBI:78435"/>
        <dbReference type="EC" id="2.4.99.28"/>
    </reaction>
</comment>
<dbReference type="Pfam" id="PF00905">
    <property type="entry name" value="Transpeptidase"/>
    <property type="match status" value="1"/>
</dbReference>
<dbReference type="GO" id="GO:0005576">
    <property type="term" value="C:extracellular region"/>
    <property type="evidence" value="ECO:0007669"/>
    <property type="project" value="UniProtKB-SubCell"/>
</dbReference>
<reference evidence="24 25" key="1">
    <citation type="submission" date="2018-10" db="EMBL/GenBank/DDBJ databases">
        <title>Streptococcus hillyeri sp. nov., isolated from equine tracheal sample.</title>
        <authorList>
            <person name="Macfadyen A.C."/>
            <person name="Waller A."/>
            <person name="Paterson G.K."/>
        </authorList>
    </citation>
    <scope>NUCLEOTIDE SEQUENCE [LARGE SCALE GENOMIC DNA]</scope>
    <source>
        <strain evidence="24 25">28462</strain>
    </source>
</reference>
<keyword evidence="4" id="KW-1003">Cell membrane</keyword>
<evidence type="ECO:0000256" key="14">
    <source>
        <dbReference type="ARBA" id="ARBA00022989"/>
    </source>
</evidence>
<feature type="transmembrane region" description="Helical" evidence="21">
    <location>
        <begin position="105"/>
        <end position="125"/>
    </location>
</feature>
<dbReference type="GO" id="GO:0009252">
    <property type="term" value="P:peptidoglycan biosynthetic process"/>
    <property type="evidence" value="ECO:0007669"/>
    <property type="project" value="UniProtKB-KW"/>
</dbReference>
<evidence type="ECO:0000259" key="22">
    <source>
        <dbReference type="Pfam" id="PF00905"/>
    </source>
</evidence>
<dbReference type="PANTHER" id="PTHR32282">
    <property type="entry name" value="BINDING PROTEIN TRANSPEPTIDASE, PUTATIVE-RELATED"/>
    <property type="match status" value="1"/>
</dbReference>
<dbReference type="GO" id="GO:0008360">
    <property type="term" value="P:regulation of cell shape"/>
    <property type="evidence" value="ECO:0007669"/>
    <property type="project" value="UniProtKB-KW"/>
</dbReference>
<dbReference type="FunFam" id="1.10.3810.10:FF:000001">
    <property type="entry name" value="Penicillin-binding protein 1A"/>
    <property type="match status" value="1"/>
</dbReference>
<evidence type="ECO:0000256" key="8">
    <source>
        <dbReference type="ARBA" id="ARBA00022676"/>
    </source>
</evidence>
<feature type="domain" description="Glycosyl transferase family 51" evidence="23">
    <location>
        <begin position="153"/>
        <end position="318"/>
    </location>
</feature>
<dbReference type="InterPro" id="IPR036950">
    <property type="entry name" value="PBP_transglycosylase"/>
</dbReference>
<proteinExistence type="inferred from homology"/>